<evidence type="ECO:0000259" key="2">
    <source>
        <dbReference type="PROSITE" id="PS50846"/>
    </source>
</evidence>
<dbReference type="PROSITE" id="PS50846">
    <property type="entry name" value="HMA_2"/>
    <property type="match status" value="1"/>
</dbReference>
<accession>A0AA35CP85</accession>
<evidence type="ECO:0000256" key="1">
    <source>
        <dbReference type="ARBA" id="ARBA00022723"/>
    </source>
</evidence>
<dbReference type="Proteomes" id="UP001163687">
    <property type="component" value="Chromosome"/>
</dbReference>
<dbReference type="GO" id="GO:0005507">
    <property type="term" value="F:copper ion binding"/>
    <property type="evidence" value="ECO:0007669"/>
    <property type="project" value="InterPro"/>
</dbReference>
<evidence type="ECO:0000313" key="4">
    <source>
        <dbReference type="Proteomes" id="UP001163687"/>
    </source>
</evidence>
<dbReference type="Gene3D" id="3.30.70.100">
    <property type="match status" value="1"/>
</dbReference>
<dbReference type="KEGG" id="cmic:caldi_24820"/>
<keyword evidence="1" id="KW-0479">Metal-binding</keyword>
<dbReference type="InterPro" id="IPR006121">
    <property type="entry name" value="HMA_dom"/>
</dbReference>
<sequence>MASVTLTIRGMTCQHCVMAVKRALKSVAGVDGATVEIGKAVVSYDPAKAGIEEMKKAIAEEGYEVVGAQA</sequence>
<reference evidence="3" key="1">
    <citation type="submission" date="2022-03" db="EMBL/GenBank/DDBJ databases">
        <title>Complete genome sequence of Caldinitratiruptor microaerophilus.</title>
        <authorList>
            <person name="Mukaiyama R."/>
            <person name="Nishiyama T."/>
            <person name="Ueda K."/>
        </authorList>
    </citation>
    <scope>NUCLEOTIDE SEQUENCE</scope>
    <source>
        <strain evidence="3">JCM 16183</strain>
    </source>
</reference>
<proteinExistence type="predicted"/>
<dbReference type="PRINTS" id="PR00944">
    <property type="entry name" value="CUEXPORT"/>
</dbReference>
<dbReference type="SUPFAM" id="SSF55008">
    <property type="entry name" value="HMA, heavy metal-associated domain"/>
    <property type="match status" value="1"/>
</dbReference>
<dbReference type="AlphaFoldDB" id="A0AA35CP85"/>
<gene>
    <name evidence="3" type="primary">copZ</name>
    <name evidence="3" type="ORF">caldi_24820</name>
</gene>
<dbReference type="Pfam" id="PF00403">
    <property type="entry name" value="HMA"/>
    <property type="match status" value="1"/>
</dbReference>
<dbReference type="GO" id="GO:0006825">
    <property type="term" value="P:copper ion transport"/>
    <property type="evidence" value="ECO:0007669"/>
    <property type="project" value="InterPro"/>
</dbReference>
<dbReference type="InterPro" id="IPR000428">
    <property type="entry name" value="Cu-bd"/>
</dbReference>
<dbReference type="RefSeq" id="WP_264842043.1">
    <property type="nucleotide sequence ID" value="NZ_AP025628.1"/>
</dbReference>
<protein>
    <submittedName>
        <fullName evidence="3">Copper chaperone CopZ</fullName>
    </submittedName>
</protein>
<keyword evidence="4" id="KW-1185">Reference proteome</keyword>
<dbReference type="InterPro" id="IPR036163">
    <property type="entry name" value="HMA_dom_sf"/>
</dbReference>
<dbReference type="EMBL" id="AP025628">
    <property type="protein sequence ID" value="BDG61392.1"/>
    <property type="molecule type" value="Genomic_DNA"/>
</dbReference>
<dbReference type="FunFam" id="3.30.70.100:FF:000001">
    <property type="entry name" value="ATPase copper transporting beta"/>
    <property type="match status" value="1"/>
</dbReference>
<feature type="domain" description="HMA" evidence="2">
    <location>
        <begin position="2"/>
        <end position="66"/>
    </location>
</feature>
<name>A0AA35CP85_9FIRM</name>
<evidence type="ECO:0000313" key="3">
    <source>
        <dbReference type="EMBL" id="BDG61392.1"/>
    </source>
</evidence>
<dbReference type="CDD" id="cd00371">
    <property type="entry name" value="HMA"/>
    <property type="match status" value="1"/>
</dbReference>
<organism evidence="3 4">
    <name type="scientific">Caldinitratiruptor microaerophilus</name>
    <dbReference type="NCBI Taxonomy" id="671077"/>
    <lineage>
        <taxon>Bacteria</taxon>
        <taxon>Bacillati</taxon>
        <taxon>Bacillota</taxon>
        <taxon>Clostridia</taxon>
        <taxon>Eubacteriales</taxon>
        <taxon>Symbiobacteriaceae</taxon>
        <taxon>Caldinitratiruptor</taxon>
    </lineage>
</organism>